<feature type="compositionally biased region" description="Basic and acidic residues" evidence="1">
    <location>
        <begin position="27"/>
        <end position="37"/>
    </location>
</feature>
<proteinExistence type="predicted"/>
<dbReference type="EMBL" id="GL437059">
    <property type="protein sequence ID" value="EFN71213.1"/>
    <property type="molecule type" value="Genomic_DNA"/>
</dbReference>
<dbReference type="InParanoid" id="E2A5U1"/>
<dbReference type="Proteomes" id="UP000000311">
    <property type="component" value="Unassembled WGS sequence"/>
</dbReference>
<keyword evidence="3" id="KW-1185">Reference proteome</keyword>
<feature type="region of interest" description="Disordered" evidence="1">
    <location>
        <begin position="302"/>
        <end position="324"/>
    </location>
</feature>
<gene>
    <name evidence="2" type="ORF">EAG_13516</name>
</gene>
<protein>
    <submittedName>
        <fullName evidence="2">Uncharacterized protein</fullName>
    </submittedName>
</protein>
<name>E2A5U1_CAMFO</name>
<sequence>MTRPTSESPTPTPTSTSASTPMPRVSLTERRRAERSNGEIGSRRTSHKSSISCYRGDTAQIQQRTLSFIRITLPAPCISLAPFATPCSACRFTCRPLYSSYDTGAQTWGYRFSNLPRHPVYGGYVIRSSQRLFRDIDQSVLRSGAPTITRGLPKFVRLVRGLILDLLLVRANTAVGHYRVQKARLESSMWRYHTVHVASFRTRSCPGRTCHLAVPKGGRLLIVKMAPTQSCIRNQTKLKMDLQGKRPGCLELLRWTFFVLRDMPVLDSMATTELEIDFSIAGCQIISRKIAESRSSRSHPHFLTSLTSLTKDPPTHSRRERYRGQDSARLNRCNISAVGGNAGRKKVLSNDVTTLYERRLQLLRAAANSNYLDSLDLLLDKYLKILYNKSLL</sequence>
<feature type="region of interest" description="Disordered" evidence="1">
    <location>
        <begin position="1"/>
        <end position="51"/>
    </location>
</feature>
<feature type="compositionally biased region" description="Basic and acidic residues" evidence="1">
    <location>
        <begin position="313"/>
        <end position="324"/>
    </location>
</feature>
<evidence type="ECO:0000256" key="1">
    <source>
        <dbReference type="SAM" id="MobiDB-lite"/>
    </source>
</evidence>
<organism evidence="3">
    <name type="scientific">Camponotus floridanus</name>
    <name type="common">Florida carpenter ant</name>
    <dbReference type="NCBI Taxonomy" id="104421"/>
    <lineage>
        <taxon>Eukaryota</taxon>
        <taxon>Metazoa</taxon>
        <taxon>Ecdysozoa</taxon>
        <taxon>Arthropoda</taxon>
        <taxon>Hexapoda</taxon>
        <taxon>Insecta</taxon>
        <taxon>Pterygota</taxon>
        <taxon>Neoptera</taxon>
        <taxon>Endopterygota</taxon>
        <taxon>Hymenoptera</taxon>
        <taxon>Apocrita</taxon>
        <taxon>Aculeata</taxon>
        <taxon>Formicoidea</taxon>
        <taxon>Formicidae</taxon>
        <taxon>Formicinae</taxon>
        <taxon>Camponotus</taxon>
    </lineage>
</organism>
<reference evidence="2 3" key="1">
    <citation type="journal article" date="2010" name="Science">
        <title>Genomic comparison of the ants Camponotus floridanus and Harpegnathos saltator.</title>
        <authorList>
            <person name="Bonasio R."/>
            <person name="Zhang G."/>
            <person name="Ye C."/>
            <person name="Mutti N.S."/>
            <person name="Fang X."/>
            <person name="Qin N."/>
            <person name="Donahue G."/>
            <person name="Yang P."/>
            <person name="Li Q."/>
            <person name="Li C."/>
            <person name="Zhang P."/>
            <person name="Huang Z."/>
            <person name="Berger S.L."/>
            <person name="Reinberg D."/>
            <person name="Wang J."/>
            <person name="Liebig J."/>
        </authorList>
    </citation>
    <scope>NUCLEOTIDE SEQUENCE [LARGE SCALE GENOMIC DNA]</scope>
    <source>
        <strain evidence="3">C129</strain>
    </source>
</reference>
<dbReference type="AlphaFoldDB" id="E2A5U1"/>
<accession>E2A5U1</accession>
<feature type="compositionally biased region" description="Low complexity" evidence="1">
    <location>
        <begin position="1"/>
        <end position="21"/>
    </location>
</feature>
<evidence type="ECO:0000313" key="3">
    <source>
        <dbReference type="Proteomes" id="UP000000311"/>
    </source>
</evidence>
<evidence type="ECO:0000313" key="2">
    <source>
        <dbReference type="EMBL" id="EFN71213.1"/>
    </source>
</evidence>